<reference evidence="1 2" key="1">
    <citation type="journal article" date="2022" name="Nat. Ecol. Evol.">
        <title>A masculinizing supergene underlies an exaggerated male reproductive morph in a spider.</title>
        <authorList>
            <person name="Hendrickx F."/>
            <person name="De Corte Z."/>
            <person name="Sonet G."/>
            <person name="Van Belleghem S.M."/>
            <person name="Kostlbacher S."/>
            <person name="Vangestel C."/>
        </authorList>
    </citation>
    <scope>NUCLEOTIDE SEQUENCE [LARGE SCALE GENOMIC DNA]</scope>
    <source>
        <strain evidence="1">W744_W776</strain>
    </source>
</reference>
<proteinExistence type="predicted"/>
<keyword evidence="2" id="KW-1185">Reference proteome</keyword>
<dbReference type="Proteomes" id="UP000827092">
    <property type="component" value="Unassembled WGS sequence"/>
</dbReference>
<gene>
    <name evidence="1" type="ORF">JTE90_007495</name>
</gene>
<evidence type="ECO:0000313" key="1">
    <source>
        <dbReference type="EMBL" id="KAG8197243.1"/>
    </source>
</evidence>
<evidence type="ECO:0000313" key="2">
    <source>
        <dbReference type="Proteomes" id="UP000827092"/>
    </source>
</evidence>
<dbReference type="AlphaFoldDB" id="A0AAV6VMG7"/>
<comment type="caution">
    <text evidence="1">The sequence shown here is derived from an EMBL/GenBank/DDBJ whole genome shotgun (WGS) entry which is preliminary data.</text>
</comment>
<sequence length="807" mass="93414">MLTEHLYTLFKLYITNGRIRAPPEWELRDLIPTFQRGCKTNRRAVQCKFKSWAKRMSVENGNLVLASSGKVIVPKEKYEELVMDLHSNNHMPINLIAFKIQQKYTWTKRNFGMDHEEVVKVVTSHCKKYECWRHIKNNFTKKNLPRTPFIPVPSRSIIGLADGKLKVFSLQHQPLDRISQRFRTSEFDTCSSSFRNSSAECDMLPMMPSLNSTSCNAMNNFPLHTENFSVFQEENSVSNNQNQHLNYPSSSVYMEENISMSENSRSKNQFLQALGLSRKPAKVNFNDKLESNVRSHKVEEQLVQDCGSVRKIRLSRKRSCKKIRDIIEFKRLLKSAKDNPKSFPAILMNQKTTFLGSLSLAPRQICSRKMLSKLKEEMHYQKVIRRRSLYMGKKVLRDRNKILKKVVHHKKPERFSYMKSPKSTSSCNFILPLDNTKNKRNIIGRENHGYYTSYKANALQFGSNEAKHSSVEFKSKYHTNSDVKGNNPIKDKDERFSLRNQVYLNESFENSYGSSPAQPKGCFKDMYKNTTQDLTRSNEKHFKEVQKRLDLENNSELKFSNVNDCSLKTYYVETPQPQFSFINPATATIAHFTPNTFVSGNIPLIVRPMIKAHTQTTNDTRQNSTNTSTVWSYLANGRVNILNQKYNYKPETYLQPKPLPRNTREFTENKLGKNGPIGVLIQPYRVLEPKIKISNGIEIRNITTGKSYTYNNLQKNDYFGISSRAIENSSASSTHDSNINVSISKDVDVEMKKLKKWIQRMMLNIVPCICTSEKDIETLKRDLLAELNYGINMVKEIRNAVKEAERL</sequence>
<dbReference type="EMBL" id="JAFNEN010000057">
    <property type="protein sequence ID" value="KAG8197243.1"/>
    <property type="molecule type" value="Genomic_DNA"/>
</dbReference>
<name>A0AAV6VMG7_9ARAC</name>
<accession>A0AAV6VMG7</accession>
<protein>
    <submittedName>
        <fullName evidence="1">Uncharacterized protein</fullName>
    </submittedName>
</protein>
<organism evidence="1 2">
    <name type="scientific">Oedothorax gibbosus</name>
    <dbReference type="NCBI Taxonomy" id="931172"/>
    <lineage>
        <taxon>Eukaryota</taxon>
        <taxon>Metazoa</taxon>
        <taxon>Ecdysozoa</taxon>
        <taxon>Arthropoda</taxon>
        <taxon>Chelicerata</taxon>
        <taxon>Arachnida</taxon>
        <taxon>Araneae</taxon>
        <taxon>Araneomorphae</taxon>
        <taxon>Entelegynae</taxon>
        <taxon>Araneoidea</taxon>
        <taxon>Linyphiidae</taxon>
        <taxon>Erigoninae</taxon>
        <taxon>Oedothorax</taxon>
    </lineage>
</organism>